<dbReference type="AlphaFoldDB" id="A0AAE0W3H6"/>
<dbReference type="InterPro" id="IPR033332">
    <property type="entry name" value="BTG"/>
</dbReference>
<protein>
    <recommendedName>
        <fullName evidence="2">Anti-proliferative protein domain-containing protein</fullName>
    </recommendedName>
</protein>
<dbReference type="InterPro" id="IPR002087">
    <property type="entry name" value="Anti_prolifrtn"/>
</dbReference>
<dbReference type="Proteomes" id="UP001195483">
    <property type="component" value="Unassembled WGS sequence"/>
</dbReference>
<dbReference type="Gene3D" id="3.90.640.90">
    <property type="entry name" value="Anti-proliferative protein, N-terminal domain"/>
    <property type="match status" value="1"/>
</dbReference>
<reference evidence="3" key="2">
    <citation type="journal article" date="2021" name="Genome Biol. Evol.">
        <title>Developing a high-quality reference genome for a parasitic bivalve with doubly uniparental inheritance (Bivalvia: Unionida).</title>
        <authorList>
            <person name="Smith C.H."/>
        </authorList>
    </citation>
    <scope>NUCLEOTIDE SEQUENCE</scope>
    <source>
        <strain evidence="3">CHS0354</strain>
        <tissue evidence="3">Mantle</tissue>
    </source>
</reference>
<evidence type="ECO:0000259" key="2">
    <source>
        <dbReference type="PROSITE" id="PS01203"/>
    </source>
</evidence>
<dbReference type="GO" id="GO:0005737">
    <property type="term" value="C:cytoplasm"/>
    <property type="evidence" value="ECO:0007669"/>
    <property type="project" value="TreeGrafter"/>
</dbReference>
<feature type="domain" description="Anti-proliferative protein" evidence="2">
    <location>
        <begin position="88"/>
        <end position="107"/>
    </location>
</feature>
<dbReference type="SMART" id="SM00099">
    <property type="entry name" value="btg1"/>
    <property type="match status" value="1"/>
</dbReference>
<comment type="caution">
    <text evidence="3">The sequence shown here is derived from an EMBL/GenBank/DDBJ whole genome shotgun (WGS) entry which is preliminary data.</text>
</comment>
<organism evidence="3 4">
    <name type="scientific">Potamilus streckersoni</name>
    <dbReference type="NCBI Taxonomy" id="2493646"/>
    <lineage>
        <taxon>Eukaryota</taxon>
        <taxon>Metazoa</taxon>
        <taxon>Spiralia</taxon>
        <taxon>Lophotrochozoa</taxon>
        <taxon>Mollusca</taxon>
        <taxon>Bivalvia</taxon>
        <taxon>Autobranchia</taxon>
        <taxon>Heteroconchia</taxon>
        <taxon>Palaeoheterodonta</taxon>
        <taxon>Unionida</taxon>
        <taxon>Unionoidea</taxon>
        <taxon>Unionidae</taxon>
        <taxon>Ambleminae</taxon>
        <taxon>Lampsilini</taxon>
        <taxon>Potamilus</taxon>
    </lineage>
</organism>
<sequence>MKEEIAAAVVFLSRLIRQNDSIPKEKAEEFSDHLSELLVEKFKNHWYAENPHKGQGYRCIRVNPAEPIDPILKKAATLCGLNYSDLRLPTELTVWVDPQEVCCRFGETHGLFCMLTSFKDGSLENQAHKVDIGELVEEQKKRNNKHINIVTTRINMPHPQYHKSHLFYLPPFPTQENHDQIYKYQQNFFENSQHYAGFNPHPFHNNRHKNRNKGSFHGNYGGYHGNKVYSFSQNYGSNNEMNLATKPNLQGKDKFHWVRGKQHRADHVKVGSH</sequence>
<dbReference type="InterPro" id="IPR036054">
    <property type="entry name" value="BTG-like_sf"/>
</dbReference>
<reference evidence="3" key="3">
    <citation type="submission" date="2023-05" db="EMBL/GenBank/DDBJ databases">
        <authorList>
            <person name="Smith C.H."/>
        </authorList>
    </citation>
    <scope>NUCLEOTIDE SEQUENCE</scope>
    <source>
        <strain evidence="3">CHS0354</strain>
        <tissue evidence="3">Mantle</tissue>
    </source>
</reference>
<evidence type="ECO:0000313" key="4">
    <source>
        <dbReference type="Proteomes" id="UP001195483"/>
    </source>
</evidence>
<dbReference type="Pfam" id="PF07742">
    <property type="entry name" value="BTG"/>
    <property type="match status" value="1"/>
</dbReference>
<dbReference type="PROSITE" id="PS01203">
    <property type="entry name" value="BTG_2"/>
    <property type="match status" value="1"/>
</dbReference>
<dbReference type="PRINTS" id="PR00310">
    <property type="entry name" value="ANTIPRLFBTG1"/>
</dbReference>
<dbReference type="GO" id="GO:0005634">
    <property type="term" value="C:nucleus"/>
    <property type="evidence" value="ECO:0007669"/>
    <property type="project" value="TreeGrafter"/>
</dbReference>
<comment type="similarity">
    <text evidence="1">Belongs to the BTG family.</text>
</comment>
<dbReference type="PANTHER" id="PTHR22978">
    <property type="entry name" value="B-CELL TRANSLOCATION GENE"/>
    <property type="match status" value="1"/>
</dbReference>
<keyword evidence="4" id="KW-1185">Reference proteome</keyword>
<reference evidence="3" key="1">
    <citation type="journal article" date="2021" name="Genome Biol. Evol.">
        <title>A High-Quality Reference Genome for a Parasitic Bivalve with Doubly Uniparental Inheritance (Bivalvia: Unionida).</title>
        <authorList>
            <person name="Smith C.H."/>
        </authorList>
    </citation>
    <scope>NUCLEOTIDE SEQUENCE</scope>
    <source>
        <strain evidence="3">CHS0354</strain>
    </source>
</reference>
<gene>
    <name evidence="3" type="ORF">CHS0354_040549</name>
</gene>
<dbReference type="EMBL" id="JAEAOA010002339">
    <property type="protein sequence ID" value="KAK3600121.1"/>
    <property type="molecule type" value="Genomic_DNA"/>
</dbReference>
<accession>A0AAE0W3H6</accession>
<dbReference type="PANTHER" id="PTHR22978:SF44">
    <property type="entry name" value="PROTEIN BTG3-LIKE PROTEIN"/>
    <property type="match status" value="1"/>
</dbReference>
<proteinExistence type="inferred from homology"/>
<evidence type="ECO:0000256" key="1">
    <source>
        <dbReference type="ARBA" id="ARBA00007989"/>
    </source>
</evidence>
<evidence type="ECO:0000313" key="3">
    <source>
        <dbReference type="EMBL" id="KAK3600121.1"/>
    </source>
</evidence>
<dbReference type="SUPFAM" id="SSF160696">
    <property type="entry name" value="BTG domain-like"/>
    <property type="match status" value="1"/>
</dbReference>
<name>A0AAE0W3H6_9BIVA</name>
<dbReference type="FunFam" id="3.90.640.90:FF:000002">
    <property type="entry name" value="BTG anti-proliferation factor 4"/>
    <property type="match status" value="1"/>
</dbReference>